<dbReference type="STRING" id="1036808.A0A0C3D2V0"/>
<gene>
    <name evidence="2" type="ORF">SCLCIDRAFT_145454</name>
</gene>
<dbReference type="Proteomes" id="UP000053989">
    <property type="component" value="Unassembled WGS sequence"/>
</dbReference>
<keyword evidence="3" id="KW-1185">Reference proteome</keyword>
<accession>A0A0C3D2V0</accession>
<evidence type="ECO:0000256" key="1">
    <source>
        <dbReference type="SAM" id="MobiDB-lite"/>
    </source>
</evidence>
<protein>
    <submittedName>
        <fullName evidence="2">Uncharacterized protein</fullName>
    </submittedName>
</protein>
<organism evidence="2 3">
    <name type="scientific">Scleroderma citrinum Foug A</name>
    <dbReference type="NCBI Taxonomy" id="1036808"/>
    <lineage>
        <taxon>Eukaryota</taxon>
        <taxon>Fungi</taxon>
        <taxon>Dikarya</taxon>
        <taxon>Basidiomycota</taxon>
        <taxon>Agaricomycotina</taxon>
        <taxon>Agaricomycetes</taxon>
        <taxon>Agaricomycetidae</taxon>
        <taxon>Boletales</taxon>
        <taxon>Sclerodermatineae</taxon>
        <taxon>Sclerodermataceae</taxon>
        <taxon>Scleroderma</taxon>
    </lineage>
</organism>
<dbReference type="OrthoDB" id="2691709at2759"/>
<dbReference type="InParanoid" id="A0A0C3D2V0"/>
<feature type="region of interest" description="Disordered" evidence="1">
    <location>
        <begin position="64"/>
        <end position="142"/>
    </location>
</feature>
<proteinExistence type="predicted"/>
<feature type="compositionally biased region" description="Basic and acidic residues" evidence="1">
    <location>
        <begin position="116"/>
        <end position="132"/>
    </location>
</feature>
<dbReference type="AlphaFoldDB" id="A0A0C3D2V0"/>
<name>A0A0C3D2V0_9AGAM</name>
<dbReference type="EMBL" id="KN822424">
    <property type="protein sequence ID" value="KIM50461.1"/>
    <property type="molecule type" value="Genomic_DNA"/>
</dbReference>
<evidence type="ECO:0000313" key="3">
    <source>
        <dbReference type="Proteomes" id="UP000053989"/>
    </source>
</evidence>
<feature type="non-terminal residue" evidence="2">
    <location>
        <position position="247"/>
    </location>
</feature>
<sequence>MASPDLEQPPRRQYDCVCLKYGSGHLHKVSHTAWYQHLASACTEEEHQCIQTARVLADRIASLPPLTRPSLTPDRDYSVPPSVRRAEARQGLAKRARENRNPNEYEHDAPPLPPPPEEHDAPPPPPPEEHDAPPPPPNHLDQENRRITYQRRTRPQINIQHLRECIIIPKLKETMDFVSALSTATLADPVAKLGPQALERLRDPPRRPLLIDNAGHRHSISIYLTTEHSSQDTYEKICRSTARNFSG</sequence>
<feature type="compositionally biased region" description="Basic and acidic residues" evidence="1">
    <location>
        <begin position="95"/>
        <end position="109"/>
    </location>
</feature>
<reference evidence="3" key="2">
    <citation type="submission" date="2015-01" db="EMBL/GenBank/DDBJ databases">
        <title>Evolutionary Origins and Diversification of the Mycorrhizal Mutualists.</title>
        <authorList>
            <consortium name="DOE Joint Genome Institute"/>
            <consortium name="Mycorrhizal Genomics Consortium"/>
            <person name="Kohler A."/>
            <person name="Kuo A."/>
            <person name="Nagy L.G."/>
            <person name="Floudas D."/>
            <person name="Copeland A."/>
            <person name="Barry K.W."/>
            <person name="Cichocki N."/>
            <person name="Veneault-Fourrey C."/>
            <person name="LaButti K."/>
            <person name="Lindquist E.A."/>
            <person name="Lipzen A."/>
            <person name="Lundell T."/>
            <person name="Morin E."/>
            <person name="Murat C."/>
            <person name="Riley R."/>
            <person name="Ohm R."/>
            <person name="Sun H."/>
            <person name="Tunlid A."/>
            <person name="Henrissat B."/>
            <person name="Grigoriev I.V."/>
            <person name="Hibbett D.S."/>
            <person name="Martin F."/>
        </authorList>
    </citation>
    <scope>NUCLEOTIDE SEQUENCE [LARGE SCALE GENOMIC DNA]</scope>
    <source>
        <strain evidence="3">Foug A</strain>
    </source>
</reference>
<dbReference type="HOGENOM" id="CLU_007337_5_0_1"/>
<reference evidence="2 3" key="1">
    <citation type="submission" date="2014-04" db="EMBL/GenBank/DDBJ databases">
        <authorList>
            <consortium name="DOE Joint Genome Institute"/>
            <person name="Kuo A."/>
            <person name="Kohler A."/>
            <person name="Nagy L.G."/>
            <person name="Floudas D."/>
            <person name="Copeland A."/>
            <person name="Barry K.W."/>
            <person name="Cichocki N."/>
            <person name="Veneault-Fourrey C."/>
            <person name="LaButti K."/>
            <person name="Lindquist E.A."/>
            <person name="Lipzen A."/>
            <person name="Lundell T."/>
            <person name="Morin E."/>
            <person name="Murat C."/>
            <person name="Sun H."/>
            <person name="Tunlid A."/>
            <person name="Henrissat B."/>
            <person name="Grigoriev I.V."/>
            <person name="Hibbett D.S."/>
            <person name="Martin F."/>
            <person name="Nordberg H.P."/>
            <person name="Cantor M.N."/>
            <person name="Hua S.X."/>
        </authorList>
    </citation>
    <scope>NUCLEOTIDE SEQUENCE [LARGE SCALE GENOMIC DNA]</scope>
    <source>
        <strain evidence="2 3">Foug A</strain>
    </source>
</reference>
<evidence type="ECO:0000313" key="2">
    <source>
        <dbReference type="EMBL" id="KIM50461.1"/>
    </source>
</evidence>